<dbReference type="STRING" id="1619046.US42_C0008G0069"/>
<keyword evidence="2" id="KW-0732">Signal</keyword>
<evidence type="ECO:0000256" key="2">
    <source>
        <dbReference type="SAM" id="SignalP"/>
    </source>
</evidence>
<dbReference type="InterPro" id="IPR043993">
    <property type="entry name" value="T4SS_pilin"/>
</dbReference>
<feature type="transmembrane region" description="Helical" evidence="1">
    <location>
        <begin position="99"/>
        <end position="120"/>
    </location>
</feature>
<feature type="chain" id="PRO_5002532139" evidence="2">
    <location>
        <begin position="26"/>
        <end position="169"/>
    </location>
</feature>
<keyword evidence="1" id="KW-0812">Transmembrane</keyword>
<evidence type="ECO:0000256" key="1">
    <source>
        <dbReference type="SAM" id="Phobius"/>
    </source>
</evidence>
<accession>A0A0G0G8Y2</accession>
<dbReference type="EMBL" id="LBSX01000008">
    <property type="protein sequence ID" value="KKQ27558.1"/>
    <property type="molecule type" value="Genomic_DNA"/>
</dbReference>
<gene>
    <name evidence="3" type="ORF">US42_C0008G0069</name>
</gene>
<organism evidence="3 4">
    <name type="scientific">Candidatus Magasanikbacteria bacterium GW2011_GWC2_37_14</name>
    <dbReference type="NCBI Taxonomy" id="1619046"/>
    <lineage>
        <taxon>Bacteria</taxon>
        <taxon>Candidatus Magasanikiibacteriota</taxon>
    </lineage>
</organism>
<sequence>MKKFLYLILLAVFLSGLFTFVQVKAADYRADTMNQLSATAGANGANYGTARDPRAIVAQVIKIFLGTVGILFVAYTVYAGFIILTSGGNEEKVGKAKKMIFYATIGIIITLSAYGIVLFVQRYFVGDTGGLNGSASYGPWYVEGSLNVDESNSQFYSPDPLEQDTLIYH</sequence>
<protein>
    <submittedName>
        <fullName evidence="3">Uncharacterized protein</fullName>
    </submittedName>
</protein>
<comment type="caution">
    <text evidence="3">The sequence shown here is derived from an EMBL/GenBank/DDBJ whole genome shotgun (WGS) entry which is preliminary data.</text>
</comment>
<name>A0A0G0G8Y2_9BACT</name>
<evidence type="ECO:0000313" key="4">
    <source>
        <dbReference type="Proteomes" id="UP000034849"/>
    </source>
</evidence>
<feature type="transmembrane region" description="Helical" evidence="1">
    <location>
        <begin position="63"/>
        <end position="87"/>
    </location>
</feature>
<dbReference type="Proteomes" id="UP000034849">
    <property type="component" value="Unassembled WGS sequence"/>
</dbReference>
<keyword evidence="1" id="KW-1133">Transmembrane helix</keyword>
<proteinExistence type="predicted"/>
<keyword evidence="1" id="KW-0472">Membrane</keyword>
<feature type="signal peptide" evidence="2">
    <location>
        <begin position="1"/>
        <end position="25"/>
    </location>
</feature>
<evidence type="ECO:0000313" key="3">
    <source>
        <dbReference type="EMBL" id="KKQ27558.1"/>
    </source>
</evidence>
<dbReference type="AlphaFoldDB" id="A0A0G0G8Y2"/>
<dbReference type="Pfam" id="PF18895">
    <property type="entry name" value="T4SS_pilin"/>
    <property type="match status" value="1"/>
</dbReference>
<reference evidence="3 4" key="1">
    <citation type="journal article" date="2015" name="Nature">
        <title>rRNA introns, odd ribosomes, and small enigmatic genomes across a large radiation of phyla.</title>
        <authorList>
            <person name="Brown C.T."/>
            <person name="Hug L.A."/>
            <person name="Thomas B.C."/>
            <person name="Sharon I."/>
            <person name="Castelle C.J."/>
            <person name="Singh A."/>
            <person name="Wilkins M.J."/>
            <person name="Williams K.H."/>
            <person name="Banfield J.F."/>
        </authorList>
    </citation>
    <scope>NUCLEOTIDE SEQUENCE [LARGE SCALE GENOMIC DNA]</scope>
</reference>